<dbReference type="EMBL" id="JAPWGY010000013">
    <property type="protein sequence ID" value="MCZ4282964.1"/>
    <property type="molecule type" value="Genomic_DNA"/>
</dbReference>
<sequence length="271" mass="31089">MVISSSDIPKFYHDPDFMNSPDARALRILSEYFGPQTRFEEFNVDDTIVFFGSARIQSEETAQKAVAEAKRTGEGLEKAEKMMKMSRYYEETRELARRFTRWSKELGDEERRFVVCTGGGPGIMEAANRGASEEKGVNVGLNISLPFEQNENPYITRELALEFHYFFMRKFWFIYLAKAVLVMPGGFGTLDEFCELLTLIQTQKIRKKMPIVLYGSDYWNKVINFEALCEFGTISEEDLDLYLVTDSMDEAFDYVTKGLLKHALKAPGPSL</sequence>
<dbReference type="InterPro" id="IPR031100">
    <property type="entry name" value="LOG_fam"/>
</dbReference>
<dbReference type="SUPFAM" id="SSF102405">
    <property type="entry name" value="MCP/YpsA-like"/>
    <property type="match status" value="1"/>
</dbReference>
<proteinExistence type="predicted"/>
<dbReference type="PANTHER" id="PTHR43393">
    <property type="entry name" value="CYTOKININ RIBOSIDE 5'-MONOPHOSPHATE PHOSPHORIBOHYDROLASE"/>
    <property type="match status" value="1"/>
</dbReference>
<gene>
    <name evidence="4" type="ORF">O4H49_19430</name>
</gene>
<evidence type="ECO:0000256" key="1">
    <source>
        <dbReference type="ARBA" id="ARBA00000274"/>
    </source>
</evidence>
<accession>A0ABT4LPB5</accession>
<name>A0ABT4LPB5_9PROT</name>
<evidence type="ECO:0000256" key="3">
    <source>
        <dbReference type="ARBA" id="ARBA00031983"/>
    </source>
</evidence>
<keyword evidence="5" id="KW-1185">Reference proteome</keyword>
<reference evidence="4" key="1">
    <citation type="submission" date="2022-12" db="EMBL/GenBank/DDBJ databases">
        <title>Bacterial isolates from different developmental stages of Nematostella vectensis.</title>
        <authorList>
            <person name="Fraune S."/>
        </authorList>
    </citation>
    <scope>NUCLEOTIDE SEQUENCE</scope>
    <source>
        <strain evidence="4">G21630-S1</strain>
    </source>
</reference>
<dbReference type="Proteomes" id="UP001069802">
    <property type="component" value="Unassembled WGS sequence"/>
</dbReference>
<dbReference type="RefSeq" id="WP_269425106.1">
    <property type="nucleotide sequence ID" value="NZ_JAPWGY010000013.1"/>
</dbReference>
<dbReference type="EC" id="3.2.2.4" evidence="2"/>
<dbReference type="Pfam" id="PF03641">
    <property type="entry name" value="Lysine_decarbox"/>
    <property type="match status" value="1"/>
</dbReference>
<comment type="catalytic activity">
    <reaction evidence="1">
        <text>AMP + H2O = D-ribose 5-phosphate + adenine</text>
        <dbReference type="Rhea" id="RHEA:20129"/>
        <dbReference type="ChEBI" id="CHEBI:15377"/>
        <dbReference type="ChEBI" id="CHEBI:16708"/>
        <dbReference type="ChEBI" id="CHEBI:78346"/>
        <dbReference type="ChEBI" id="CHEBI:456215"/>
        <dbReference type="EC" id="3.2.2.4"/>
    </reaction>
</comment>
<evidence type="ECO:0000256" key="2">
    <source>
        <dbReference type="ARBA" id="ARBA00011985"/>
    </source>
</evidence>
<evidence type="ECO:0000313" key="5">
    <source>
        <dbReference type="Proteomes" id="UP001069802"/>
    </source>
</evidence>
<organism evidence="4 5">
    <name type="scientific">Kiloniella laminariae</name>
    <dbReference type="NCBI Taxonomy" id="454162"/>
    <lineage>
        <taxon>Bacteria</taxon>
        <taxon>Pseudomonadati</taxon>
        <taxon>Pseudomonadota</taxon>
        <taxon>Alphaproteobacteria</taxon>
        <taxon>Rhodospirillales</taxon>
        <taxon>Kiloniellaceae</taxon>
        <taxon>Kiloniella</taxon>
    </lineage>
</organism>
<dbReference type="Gene3D" id="3.40.50.450">
    <property type="match status" value="1"/>
</dbReference>
<protein>
    <recommendedName>
        <fullName evidence="3">AMP nucleosidase</fullName>
        <ecNumber evidence="2">3.2.2.4</ecNumber>
    </recommendedName>
    <alternativeName>
        <fullName evidence="3">AMP nucleosidase</fullName>
    </alternativeName>
</protein>
<comment type="caution">
    <text evidence="4">The sequence shown here is derived from an EMBL/GenBank/DDBJ whole genome shotgun (WGS) entry which is preliminary data.</text>
</comment>
<dbReference type="InterPro" id="IPR052341">
    <property type="entry name" value="LOG_family_nucleotidases"/>
</dbReference>
<evidence type="ECO:0000313" key="4">
    <source>
        <dbReference type="EMBL" id="MCZ4282964.1"/>
    </source>
</evidence>
<dbReference type="PANTHER" id="PTHR43393:SF3">
    <property type="entry name" value="LYSINE DECARBOXYLASE-LIKE PROTEIN"/>
    <property type="match status" value="1"/>
</dbReference>